<evidence type="ECO:0000256" key="3">
    <source>
        <dbReference type="ARBA" id="ARBA00022729"/>
    </source>
</evidence>
<feature type="transmembrane region" description="Helical" evidence="7">
    <location>
        <begin position="214"/>
        <end position="234"/>
    </location>
</feature>
<dbReference type="AlphaFoldDB" id="A0AAD8AKB7"/>
<name>A0AAD8AKB7_DIPPU</name>
<sequence length="245" mass="27732">MKGRIYFLIPILATATLWLYLLTQLAPSLNAENVPELHFPHNLTDLQKLADLLRMYKDKNLLYTTVLFCSAYLYKQTFIIPGSALLNVLAGALFGITIGFPLACVLTGIGSSLCYLWSLWLGKEVLEHYFSEKIHKLQDQVKKNEHQLMFYLLFLRMFPISPNWLINLTCPILGVPLPMFFISVFIGLMPYNFLTVQTGEILGSLTSLDQLMETSTFLKLAAMACAALIPPIIFKRRTDITITTS</sequence>
<keyword evidence="11" id="KW-1185">Reference proteome</keyword>
<evidence type="ECO:0000256" key="5">
    <source>
        <dbReference type="ARBA" id="ARBA00023136"/>
    </source>
</evidence>
<feature type="chain" id="PRO_5041955428" description="VTT domain-containing protein" evidence="8">
    <location>
        <begin position="32"/>
        <end position="245"/>
    </location>
</feature>
<gene>
    <name evidence="10" type="ORF">L9F63_009466</name>
</gene>
<reference evidence="10" key="2">
    <citation type="submission" date="2023-05" db="EMBL/GenBank/DDBJ databases">
        <authorList>
            <person name="Fouks B."/>
        </authorList>
    </citation>
    <scope>NUCLEOTIDE SEQUENCE</scope>
    <source>
        <strain evidence="10">Stay&amp;Tobe</strain>
        <tissue evidence="10">Testes</tissue>
    </source>
</reference>
<keyword evidence="2 7" id="KW-0812">Transmembrane</keyword>
<evidence type="ECO:0000256" key="1">
    <source>
        <dbReference type="ARBA" id="ARBA00004141"/>
    </source>
</evidence>
<dbReference type="Pfam" id="PF09335">
    <property type="entry name" value="VTT_dom"/>
    <property type="match status" value="1"/>
</dbReference>
<accession>A0AAD8AKB7</accession>
<dbReference type="EMBL" id="JASPKZ010000436">
    <property type="protein sequence ID" value="KAJ9600241.1"/>
    <property type="molecule type" value="Genomic_DNA"/>
</dbReference>
<evidence type="ECO:0000256" key="4">
    <source>
        <dbReference type="ARBA" id="ARBA00022989"/>
    </source>
</evidence>
<comment type="similarity">
    <text evidence="6">Belongs to the TMEM41 family.</text>
</comment>
<protein>
    <recommendedName>
        <fullName evidence="9">VTT domain-containing protein</fullName>
    </recommendedName>
</protein>
<keyword evidence="3 8" id="KW-0732">Signal</keyword>
<dbReference type="PANTHER" id="PTHR43220:SF21">
    <property type="entry name" value="TRANSMEMBRANE PROTEIN 41A"/>
    <property type="match status" value="1"/>
</dbReference>
<feature type="domain" description="VTT" evidence="9">
    <location>
        <begin position="80"/>
        <end position="200"/>
    </location>
</feature>
<dbReference type="PANTHER" id="PTHR43220">
    <property type="match status" value="1"/>
</dbReference>
<organism evidence="10 11">
    <name type="scientific">Diploptera punctata</name>
    <name type="common">Pacific beetle cockroach</name>
    <dbReference type="NCBI Taxonomy" id="6984"/>
    <lineage>
        <taxon>Eukaryota</taxon>
        <taxon>Metazoa</taxon>
        <taxon>Ecdysozoa</taxon>
        <taxon>Arthropoda</taxon>
        <taxon>Hexapoda</taxon>
        <taxon>Insecta</taxon>
        <taxon>Pterygota</taxon>
        <taxon>Neoptera</taxon>
        <taxon>Polyneoptera</taxon>
        <taxon>Dictyoptera</taxon>
        <taxon>Blattodea</taxon>
        <taxon>Blaberoidea</taxon>
        <taxon>Blaberidae</taxon>
        <taxon>Diplopterinae</taxon>
        <taxon>Diploptera</taxon>
    </lineage>
</organism>
<dbReference type="GO" id="GO:0016020">
    <property type="term" value="C:membrane"/>
    <property type="evidence" value="ECO:0007669"/>
    <property type="project" value="UniProtKB-SubCell"/>
</dbReference>
<feature type="signal peptide" evidence="8">
    <location>
        <begin position="1"/>
        <end position="31"/>
    </location>
</feature>
<evidence type="ECO:0000256" key="6">
    <source>
        <dbReference type="ARBA" id="ARBA00025797"/>
    </source>
</evidence>
<evidence type="ECO:0000313" key="11">
    <source>
        <dbReference type="Proteomes" id="UP001233999"/>
    </source>
</evidence>
<reference evidence="10" key="1">
    <citation type="journal article" date="2023" name="IScience">
        <title>Live-bearing cockroach genome reveals convergent evolutionary mechanisms linked to viviparity in insects and beyond.</title>
        <authorList>
            <person name="Fouks B."/>
            <person name="Harrison M.C."/>
            <person name="Mikhailova A.A."/>
            <person name="Marchal E."/>
            <person name="English S."/>
            <person name="Carruthers M."/>
            <person name="Jennings E.C."/>
            <person name="Chiamaka E.L."/>
            <person name="Frigard R.A."/>
            <person name="Pippel M."/>
            <person name="Attardo G.M."/>
            <person name="Benoit J.B."/>
            <person name="Bornberg-Bauer E."/>
            <person name="Tobe S.S."/>
        </authorList>
    </citation>
    <scope>NUCLEOTIDE SEQUENCE</scope>
    <source>
        <strain evidence="10">Stay&amp;Tobe</strain>
    </source>
</reference>
<dbReference type="InterPro" id="IPR045014">
    <property type="entry name" value="TM41A/B"/>
</dbReference>
<evidence type="ECO:0000313" key="10">
    <source>
        <dbReference type="EMBL" id="KAJ9600241.1"/>
    </source>
</evidence>
<proteinExistence type="inferred from homology"/>
<dbReference type="InterPro" id="IPR032816">
    <property type="entry name" value="VTT_dom"/>
</dbReference>
<evidence type="ECO:0000256" key="8">
    <source>
        <dbReference type="SAM" id="SignalP"/>
    </source>
</evidence>
<comment type="subcellular location">
    <subcellularLocation>
        <location evidence="1">Membrane</location>
        <topology evidence="1">Multi-pass membrane protein</topology>
    </subcellularLocation>
</comment>
<comment type="caution">
    <text evidence="10">The sequence shown here is derived from an EMBL/GenBank/DDBJ whole genome shotgun (WGS) entry which is preliminary data.</text>
</comment>
<evidence type="ECO:0000259" key="9">
    <source>
        <dbReference type="Pfam" id="PF09335"/>
    </source>
</evidence>
<evidence type="ECO:0000256" key="2">
    <source>
        <dbReference type="ARBA" id="ARBA00022692"/>
    </source>
</evidence>
<keyword evidence="4 7" id="KW-1133">Transmembrane helix</keyword>
<evidence type="ECO:0000256" key="7">
    <source>
        <dbReference type="SAM" id="Phobius"/>
    </source>
</evidence>
<feature type="transmembrane region" description="Helical" evidence="7">
    <location>
        <begin position="92"/>
        <end position="120"/>
    </location>
</feature>
<keyword evidence="5 7" id="KW-0472">Membrane</keyword>
<dbReference type="Proteomes" id="UP001233999">
    <property type="component" value="Unassembled WGS sequence"/>
</dbReference>
<feature type="transmembrane region" description="Helical" evidence="7">
    <location>
        <begin position="173"/>
        <end position="194"/>
    </location>
</feature>